<dbReference type="GO" id="GO:0005524">
    <property type="term" value="F:ATP binding"/>
    <property type="evidence" value="ECO:0007669"/>
    <property type="project" value="UniProtKB-KW"/>
</dbReference>
<accession>A0A0G1Q5P7</accession>
<dbReference type="InterPro" id="IPR004605">
    <property type="entry name" value="DNA_helicase_Holl-junc_RuvB"/>
</dbReference>
<dbReference type="SUPFAM" id="SSF52540">
    <property type="entry name" value="P-loop containing nucleoside triphosphate hydrolases"/>
    <property type="match status" value="1"/>
</dbReference>
<organism evidence="11 12">
    <name type="scientific">Candidatus Uhrbacteria bacterium GW2011_GWE2_46_68</name>
    <dbReference type="NCBI Taxonomy" id="1618994"/>
    <lineage>
        <taxon>Bacteria</taxon>
        <taxon>Candidatus Uhriibacteriota</taxon>
    </lineage>
</organism>
<dbReference type="STRING" id="1618994.UX57_C0018G0015"/>
<comment type="caution">
    <text evidence="11">The sequence shown here is derived from an EMBL/GenBank/DDBJ whole genome shotgun (WGS) entry which is preliminary data.</text>
</comment>
<sequence length="398" mass="43449">MSLRRVLEEVVRPFLSSTNTSDIEAKIQGFENSLRAMGAAVPSIASQLEVDDLKDIGLPAPVRKVLAGKIREDCLTGASSVVGADPHTNLRPASFDQVIGHGPFKTLLLRAIIASRQEGKAMRHILLTGPRGLGKTTLALAIAHERGAPIRLLTGAQLARPQDITSQVLSWSAGDIIFIDEIHGMSKAAQETLYSVMEDRRLPVTEQRRGGRVQTSVPAPDVTIIGATTNPSKLLPPFLNRFGIKHQLAFYSKEEMGQIGQRSCRLLGFTLEEEGLGQLIAHSRDNPRTLNEFLIQLSDLAKSSSRDKMTSQDVTELLALNDYEGGLSRHERTYLETLHQLGGSAGLTTLAQALDMEVTEVEQSVEPWLVRTGRIRKTARGRQINPPTPSSLEVPTHG</sequence>
<evidence type="ECO:0000256" key="2">
    <source>
        <dbReference type="ARBA" id="ARBA00022741"/>
    </source>
</evidence>
<keyword evidence="1" id="KW-0963">Cytoplasm</keyword>
<dbReference type="InterPro" id="IPR036388">
    <property type="entry name" value="WH-like_DNA-bd_sf"/>
</dbReference>
<evidence type="ECO:0000259" key="10">
    <source>
        <dbReference type="SMART" id="SM00382"/>
    </source>
</evidence>
<dbReference type="SMART" id="SM00382">
    <property type="entry name" value="AAA"/>
    <property type="match status" value="1"/>
</dbReference>
<dbReference type="Gene3D" id="1.10.8.60">
    <property type="match status" value="1"/>
</dbReference>
<reference evidence="11 12" key="1">
    <citation type="journal article" date="2015" name="Nature">
        <title>rRNA introns, odd ribosomes, and small enigmatic genomes across a large radiation of phyla.</title>
        <authorList>
            <person name="Brown C.T."/>
            <person name="Hug L.A."/>
            <person name="Thomas B.C."/>
            <person name="Sharon I."/>
            <person name="Castelle C.J."/>
            <person name="Singh A."/>
            <person name="Wilkins M.J."/>
            <person name="Williams K.H."/>
            <person name="Banfield J.F."/>
        </authorList>
    </citation>
    <scope>NUCLEOTIDE SEQUENCE [LARGE SCALE GENOMIC DNA]</scope>
</reference>
<dbReference type="GO" id="GO:0003677">
    <property type="term" value="F:DNA binding"/>
    <property type="evidence" value="ECO:0007669"/>
    <property type="project" value="UniProtKB-KW"/>
</dbReference>
<dbReference type="GO" id="GO:0006310">
    <property type="term" value="P:DNA recombination"/>
    <property type="evidence" value="ECO:0007669"/>
    <property type="project" value="UniProtKB-KW"/>
</dbReference>
<dbReference type="GO" id="GO:0016787">
    <property type="term" value="F:hydrolase activity"/>
    <property type="evidence" value="ECO:0007669"/>
    <property type="project" value="UniProtKB-KW"/>
</dbReference>
<gene>
    <name evidence="11" type="ORF">UX57_C0018G0015</name>
</gene>
<evidence type="ECO:0000256" key="9">
    <source>
        <dbReference type="SAM" id="MobiDB-lite"/>
    </source>
</evidence>
<keyword evidence="11" id="KW-0347">Helicase</keyword>
<dbReference type="InterPro" id="IPR008823">
    <property type="entry name" value="RuvB_wg_C"/>
</dbReference>
<keyword evidence="5" id="KW-0067">ATP-binding</keyword>
<dbReference type="PANTHER" id="PTHR42848:SF1">
    <property type="entry name" value="HOLLIDAY JUNCTION BRANCH MIGRATION COMPLEX SUBUNIT RUVB"/>
    <property type="match status" value="1"/>
</dbReference>
<feature type="domain" description="AAA+ ATPase" evidence="10">
    <location>
        <begin position="121"/>
        <end position="260"/>
    </location>
</feature>
<dbReference type="Proteomes" id="UP000034795">
    <property type="component" value="Unassembled WGS sequence"/>
</dbReference>
<dbReference type="Pfam" id="PF05491">
    <property type="entry name" value="WHD_RuvB"/>
    <property type="match status" value="1"/>
</dbReference>
<evidence type="ECO:0000256" key="7">
    <source>
        <dbReference type="ARBA" id="ARBA00023172"/>
    </source>
</evidence>
<dbReference type="Pfam" id="PF05496">
    <property type="entry name" value="RuvB_N"/>
    <property type="match status" value="1"/>
</dbReference>
<keyword evidence="6" id="KW-0238">DNA-binding</keyword>
<evidence type="ECO:0000313" key="11">
    <source>
        <dbReference type="EMBL" id="KKU40376.1"/>
    </source>
</evidence>
<evidence type="ECO:0000256" key="4">
    <source>
        <dbReference type="ARBA" id="ARBA00022801"/>
    </source>
</evidence>
<protein>
    <submittedName>
        <fullName evidence="11">Holliday junction ATP-dependent DNA helicase RuvB</fullName>
    </submittedName>
</protein>
<evidence type="ECO:0000256" key="6">
    <source>
        <dbReference type="ARBA" id="ARBA00023125"/>
    </source>
</evidence>
<dbReference type="SUPFAM" id="SSF46785">
    <property type="entry name" value="Winged helix' DNA-binding domain"/>
    <property type="match status" value="1"/>
</dbReference>
<dbReference type="InterPro" id="IPR027417">
    <property type="entry name" value="P-loop_NTPase"/>
</dbReference>
<dbReference type="InterPro" id="IPR003593">
    <property type="entry name" value="AAA+_ATPase"/>
</dbReference>
<keyword evidence="7" id="KW-0233">DNA recombination</keyword>
<dbReference type="InterPro" id="IPR036390">
    <property type="entry name" value="WH_DNA-bd_sf"/>
</dbReference>
<keyword evidence="3" id="KW-0227">DNA damage</keyword>
<proteinExistence type="predicted"/>
<evidence type="ECO:0000256" key="3">
    <source>
        <dbReference type="ARBA" id="ARBA00022763"/>
    </source>
</evidence>
<evidence type="ECO:0000313" key="12">
    <source>
        <dbReference type="Proteomes" id="UP000034795"/>
    </source>
</evidence>
<keyword evidence="4" id="KW-0378">Hydrolase</keyword>
<dbReference type="GO" id="GO:0009378">
    <property type="term" value="F:four-way junction helicase activity"/>
    <property type="evidence" value="ECO:0007669"/>
    <property type="project" value="InterPro"/>
</dbReference>
<dbReference type="GO" id="GO:0006281">
    <property type="term" value="P:DNA repair"/>
    <property type="evidence" value="ECO:0007669"/>
    <property type="project" value="UniProtKB-KW"/>
</dbReference>
<dbReference type="InterPro" id="IPR008824">
    <property type="entry name" value="RuvB-like_N"/>
</dbReference>
<dbReference type="AlphaFoldDB" id="A0A0G1Q5P7"/>
<name>A0A0G1Q5P7_9BACT</name>
<dbReference type="CDD" id="cd00009">
    <property type="entry name" value="AAA"/>
    <property type="match status" value="1"/>
</dbReference>
<evidence type="ECO:0000256" key="8">
    <source>
        <dbReference type="ARBA" id="ARBA00023204"/>
    </source>
</evidence>
<evidence type="ECO:0000256" key="5">
    <source>
        <dbReference type="ARBA" id="ARBA00022840"/>
    </source>
</evidence>
<keyword evidence="2" id="KW-0547">Nucleotide-binding</keyword>
<evidence type="ECO:0000256" key="1">
    <source>
        <dbReference type="ARBA" id="ARBA00022490"/>
    </source>
</evidence>
<feature type="region of interest" description="Disordered" evidence="9">
    <location>
        <begin position="379"/>
        <end position="398"/>
    </location>
</feature>
<keyword evidence="8" id="KW-0234">DNA repair</keyword>
<dbReference type="PANTHER" id="PTHR42848">
    <property type="match status" value="1"/>
</dbReference>
<dbReference type="Gene3D" id="1.10.10.10">
    <property type="entry name" value="Winged helix-like DNA-binding domain superfamily/Winged helix DNA-binding domain"/>
    <property type="match status" value="1"/>
</dbReference>
<dbReference type="EMBL" id="LCMS01000018">
    <property type="protein sequence ID" value="KKU40376.1"/>
    <property type="molecule type" value="Genomic_DNA"/>
</dbReference>
<dbReference type="Gene3D" id="3.40.50.300">
    <property type="entry name" value="P-loop containing nucleotide triphosphate hydrolases"/>
    <property type="match status" value="1"/>
</dbReference>